<feature type="binding site" evidence="9">
    <location>
        <position position="101"/>
    </location>
    <ligand>
        <name>a divalent metal cation</name>
        <dbReference type="ChEBI" id="CHEBI:60240"/>
    </ligand>
</feature>
<dbReference type="FunFam" id="3.40.1210.10:FF:000001">
    <property type="entry name" value="5'/3'-nucleotidase SurE"/>
    <property type="match status" value="1"/>
</dbReference>
<keyword evidence="7 9" id="KW-0547">Nucleotide-binding</keyword>
<organism evidence="11 12">
    <name type="scientific">Carboxydothermus pertinax</name>
    <dbReference type="NCBI Taxonomy" id="870242"/>
    <lineage>
        <taxon>Bacteria</taxon>
        <taxon>Bacillati</taxon>
        <taxon>Bacillota</taxon>
        <taxon>Clostridia</taxon>
        <taxon>Thermoanaerobacterales</taxon>
        <taxon>Thermoanaerobacteraceae</taxon>
        <taxon>Carboxydothermus</taxon>
    </lineage>
</organism>
<dbReference type="PANTHER" id="PTHR30457">
    <property type="entry name" value="5'-NUCLEOTIDASE SURE"/>
    <property type="match status" value="1"/>
</dbReference>
<feature type="domain" description="Survival protein SurE-like phosphatase/nucleotidase" evidence="10">
    <location>
        <begin position="7"/>
        <end position="194"/>
    </location>
</feature>
<dbReference type="NCBIfam" id="NF001490">
    <property type="entry name" value="PRK00346.1-4"/>
    <property type="match status" value="1"/>
</dbReference>
<comment type="function">
    <text evidence="9">Nucleotidase that shows phosphatase activity on nucleoside 5'-monophosphates.</text>
</comment>
<dbReference type="InterPro" id="IPR002828">
    <property type="entry name" value="SurE-like_Pase/nucleotidase"/>
</dbReference>
<proteinExistence type="inferred from homology"/>
<evidence type="ECO:0000313" key="11">
    <source>
        <dbReference type="EMBL" id="GAV22524.1"/>
    </source>
</evidence>
<keyword evidence="5 9" id="KW-0963">Cytoplasm</keyword>
<dbReference type="PANTHER" id="PTHR30457:SF12">
    <property type="entry name" value="5'_3'-NUCLEOTIDASE SURE"/>
    <property type="match status" value="1"/>
</dbReference>
<sequence>MGTVRLLLTNDDGIYAPGIKALRHVLEKEGKYEITVVAPDREKSATGHGITVHRPLRAFDITFKNSQVRGVSVDGTPADCVKLAVEALLDKPPDLVLSGINSGPNLGTDVLYSGTVSAAIEAMINGIPAIAISMGSFAFEDEEYLRAAEIFARLLPEILKHPWPRDTILNINIPNVPLTEIKGIAITRLGVRKYINVFEERKDPRGLSYYWMSGEVVNYENGQDTDTAALTRKEISITPVHFDLTNYRYLNELKTWVKALEGALATG</sequence>
<evidence type="ECO:0000256" key="5">
    <source>
        <dbReference type="ARBA" id="ARBA00022490"/>
    </source>
</evidence>
<dbReference type="GO" id="GO:0005737">
    <property type="term" value="C:cytoplasm"/>
    <property type="evidence" value="ECO:0007669"/>
    <property type="project" value="UniProtKB-SubCell"/>
</dbReference>
<dbReference type="Proteomes" id="UP000187485">
    <property type="component" value="Unassembled WGS sequence"/>
</dbReference>
<comment type="similarity">
    <text evidence="4 9">Belongs to the SurE nucleotidase family.</text>
</comment>
<comment type="caution">
    <text evidence="11">The sequence shown here is derived from an EMBL/GenBank/DDBJ whole genome shotgun (WGS) entry which is preliminary data.</text>
</comment>
<accession>A0A1L8CUJ1</accession>
<dbReference type="InterPro" id="IPR030048">
    <property type="entry name" value="SurE"/>
</dbReference>
<dbReference type="STRING" id="870242.cpu_10340"/>
<name>A0A1L8CUJ1_9THEO</name>
<evidence type="ECO:0000256" key="2">
    <source>
        <dbReference type="ARBA" id="ARBA00001946"/>
    </source>
</evidence>
<dbReference type="InterPro" id="IPR036523">
    <property type="entry name" value="SurE-like_sf"/>
</dbReference>
<evidence type="ECO:0000256" key="3">
    <source>
        <dbReference type="ARBA" id="ARBA00004496"/>
    </source>
</evidence>
<gene>
    <name evidence="9" type="primary">surE</name>
    <name evidence="11" type="ORF">cpu_10340</name>
</gene>
<comment type="subcellular location">
    <subcellularLocation>
        <location evidence="3 9">Cytoplasm</location>
    </subcellularLocation>
</comment>
<feature type="binding site" evidence="9">
    <location>
        <position position="12"/>
    </location>
    <ligand>
        <name>a divalent metal cation</name>
        <dbReference type="ChEBI" id="CHEBI:60240"/>
    </ligand>
</feature>
<dbReference type="NCBIfam" id="TIGR00087">
    <property type="entry name" value="surE"/>
    <property type="match status" value="1"/>
</dbReference>
<dbReference type="GO" id="GO:0008253">
    <property type="term" value="F:5'-nucleotidase activity"/>
    <property type="evidence" value="ECO:0007669"/>
    <property type="project" value="UniProtKB-UniRule"/>
</dbReference>
<keyword evidence="6 9" id="KW-0479">Metal-binding</keyword>
<evidence type="ECO:0000256" key="9">
    <source>
        <dbReference type="HAMAP-Rule" id="MF_00060"/>
    </source>
</evidence>
<keyword evidence="12" id="KW-1185">Reference proteome</keyword>
<dbReference type="HAMAP" id="MF_00060">
    <property type="entry name" value="SurE"/>
    <property type="match status" value="1"/>
</dbReference>
<comment type="cofactor">
    <cofactor evidence="2">
        <name>Mg(2+)</name>
        <dbReference type="ChEBI" id="CHEBI:18420"/>
    </cofactor>
</comment>
<dbReference type="EMBL" id="BDJK01000015">
    <property type="protein sequence ID" value="GAV22524.1"/>
    <property type="molecule type" value="Genomic_DNA"/>
</dbReference>
<protein>
    <recommendedName>
        <fullName evidence="9">5'-nucleotidase SurE</fullName>
        <ecNumber evidence="9">3.1.3.5</ecNumber>
    </recommendedName>
    <alternativeName>
        <fullName evidence="9">Nucleoside 5'-monophosphate phosphohydrolase</fullName>
    </alternativeName>
</protein>
<dbReference type="Pfam" id="PF01975">
    <property type="entry name" value="SurE"/>
    <property type="match status" value="1"/>
</dbReference>
<feature type="binding site" evidence="9">
    <location>
        <position position="44"/>
    </location>
    <ligand>
        <name>a divalent metal cation</name>
        <dbReference type="ChEBI" id="CHEBI:60240"/>
    </ligand>
</feature>
<evidence type="ECO:0000256" key="8">
    <source>
        <dbReference type="ARBA" id="ARBA00022801"/>
    </source>
</evidence>
<comment type="catalytic activity">
    <reaction evidence="1 9">
        <text>a ribonucleoside 5'-phosphate + H2O = a ribonucleoside + phosphate</text>
        <dbReference type="Rhea" id="RHEA:12484"/>
        <dbReference type="ChEBI" id="CHEBI:15377"/>
        <dbReference type="ChEBI" id="CHEBI:18254"/>
        <dbReference type="ChEBI" id="CHEBI:43474"/>
        <dbReference type="ChEBI" id="CHEBI:58043"/>
        <dbReference type="EC" id="3.1.3.5"/>
    </reaction>
</comment>
<dbReference type="NCBIfam" id="NF001492">
    <property type="entry name" value="PRK00346.2-2"/>
    <property type="match status" value="1"/>
</dbReference>
<evidence type="ECO:0000259" key="10">
    <source>
        <dbReference type="Pfam" id="PF01975"/>
    </source>
</evidence>
<dbReference type="AlphaFoldDB" id="A0A1L8CUJ1"/>
<dbReference type="GO" id="GO:0046872">
    <property type="term" value="F:metal ion binding"/>
    <property type="evidence" value="ECO:0007669"/>
    <property type="project" value="UniProtKB-UniRule"/>
</dbReference>
<evidence type="ECO:0000256" key="1">
    <source>
        <dbReference type="ARBA" id="ARBA00000815"/>
    </source>
</evidence>
<evidence type="ECO:0000256" key="6">
    <source>
        <dbReference type="ARBA" id="ARBA00022723"/>
    </source>
</evidence>
<evidence type="ECO:0000313" key="12">
    <source>
        <dbReference type="Proteomes" id="UP000187485"/>
    </source>
</evidence>
<comment type="cofactor">
    <cofactor evidence="9">
        <name>a divalent metal cation</name>
        <dbReference type="ChEBI" id="CHEBI:60240"/>
    </cofactor>
    <text evidence="9">Binds 1 divalent metal cation per subunit.</text>
</comment>
<reference evidence="12" key="1">
    <citation type="submission" date="2016-12" db="EMBL/GenBank/DDBJ databases">
        <title>Draft Genome Sequences od Carboxydothermus pertinax and islandicus, Hydrogenogenic Carboxydotrophic Bacteria.</title>
        <authorList>
            <person name="Fukuyama Y."/>
            <person name="Ohmae K."/>
            <person name="Yoneda Y."/>
            <person name="Yoshida T."/>
            <person name="Sako Y."/>
        </authorList>
    </citation>
    <scope>NUCLEOTIDE SEQUENCE [LARGE SCALE GENOMIC DNA]</scope>
    <source>
        <strain evidence="12">Ug1</strain>
    </source>
</reference>
<keyword evidence="8 9" id="KW-0378">Hydrolase</keyword>
<dbReference type="Gene3D" id="3.40.1210.10">
    <property type="entry name" value="Survival protein SurE-like phosphatase/nucleotidase"/>
    <property type="match status" value="1"/>
</dbReference>
<dbReference type="SUPFAM" id="SSF64167">
    <property type="entry name" value="SurE-like"/>
    <property type="match status" value="1"/>
</dbReference>
<dbReference type="GO" id="GO:0004309">
    <property type="term" value="F:exopolyphosphatase activity"/>
    <property type="evidence" value="ECO:0007669"/>
    <property type="project" value="TreeGrafter"/>
</dbReference>
<dbReference type="EC" id="3.1.3.5" evidence="9"/>
<evidence type="ECO:0000256" key="7">
    <source>
        <dbReference type="ARBA" id="ARBA00022741"/>
    </source>
</evidence>
<evidence type="ECO:0000256" key="4">
    <source>
        <dbReference type="ARBA" id="ARBA00011062"/>
    </source>
</evidence>
<dbReference type="GO" id="GO:0008254">
    <property type="term" value="F:3'-nucleotidase activity"/>
    <property type="evidence" value="ECO:0007669"/>
    <property type="project" value="TreeGrafter"/>
</dbReference>
<dbReference type="GO" id="GO:0000166">
    <property type="term" value="F:nucleotide binding"/>
    <property type="evidence" value="ECO:0007669"/>
    <property type="project" value="UniProtKB-KW"/>
</dbReference>
<feature type="binding site" evidence="9">
    <location>
        <position position="11"/>
    </location>
    <ligand>
        <name>a divalent metal cation</name>
        <dbReference type="ChEBI" id="CHEBI:60240"/>
    </ligand>
</feature>